<dbReference type="CDD" id="cd00838">
    <property type="entry name" value="MPP_superfamily"/>
    <property type="match status" value="1"/>
</dbReference>
<dbReference type="InterPro" id="IPR050126">
    <property type="entry name" value="Ap4A_hydrolase"/>
</dbReference>
<dbReference type="Pfam" id="PF12850">
    <property type="entry name" value="Metallophos_2"/>
    <property type="match status" value="1"/>
</dbReference>
<proteinExistence type="inferred from homology"/>
<dbReference type="InterPro" id="IPR024654">
    <property type="entry name" value="Calcineurin-like_PHP_lpxH"/>
</dbReference>
<organism evidence="3">
    <name type="scientific">Deinococcus sonorensis KR-87</name>
    <dbReference type="NCBI Taxonomy" id="694439"/>
    <lineage>
        <taxon>Bacteria</taxon>
        <taxon>Thermotogati</taxon>
        <taxon>Deinococcota</taxon>
        <taxon>Deinococci</taxon>
        <taxon>Deinococcales</taxon>
        <taxon>Deinococcaceae</taxon>
        <taxon>Deinococcus</taxon>
    </lineage>
</organism>
<protein>
    <submittedName>
        <fullName evidence="3">Metallophosphoesterase family protein</fullName>
    </submittedName>
</protein>
<dbReference type="GO" id="GO:0016791">
    <property type="term" value="F:phosphatase activity"/>
    <property type="evidence" value="ECO:0007669"/>
    <property type="project" value="TreeGrafter"/>
</dbReference>
<comment type="similarity">
    <text evidence="1">Belongs to the metallophosphoesterase superfamily. YfcE family.</text>
</comment>
<accession>A0AAU7U9K6</accession>
<dbReference type="KEGG" id="dsc:ABOD76_17195"/>
<dbReference type="RefSeq" id="WP_350243194.1">
    <property type="nucleotide sequence ID" value="NZ_CP158299.1"/>
</dbReference>
<dbReference type="EMBL" id="CP158299">
    <property type="protein sequence ID" value="XBV85157.1"/>
    <property type="molecule type" value="Genomic_DNA"/>
</dbReference>
<dbReference type="PANTHER" id="PTHR42850:SF2">
    <property type="entry name" value="BLL5683 PROTEIN"/>
    <property type="match status" value="1"/>
</dbReference>
<evidence type="ECO:0000259" key="2">
    <source>
        <dbReference type="Pfam" id="PF12850"/>
    </source>
</evidence>
<name>A0AAU7U9K6_9DEIO</name>
<gene>
    <name evidence="3" type="ORF">ABOD76_17195</name>
</gene>
<dbReference type="GO" id="GO:0005737">
    <property type="term" value="C:cytoplasm"/>
    <property type="evidence" value="ECO:0007669"/>
    <property type="project" value="TreeGrafter"/>
</dbReference>
<evidence type="ECO:0000313" key="3">
    <source>
        <dbReference type="EMBL" id="XBV85157.1"/>
    </source>
</evidence>
<evidence type="ECO:0000256" key="1">
    <source>
        <dbReference type="ARBA" id="ARBA00008950"/>
    </source>
</evidence>
<dbReference type="InterPro" id="IPR029052">
    <property type="entry name" value="Metallo-depent_PP-like"/>
</dbReference>
<dbReference type="InterPro" id="IPR011152">
    <property type="entry name" value="Pesterase_MJ0912"/>
</dbReference>
<feature type="domain" description="Calcineurin-like phosphoesterase" evidence="2">
    <location>
        <begin position="4"/>
        <end position="182"/>
    </location>
</feature>
<dbReference type="SUPFAM" id="SSF56300">
    <property type="entry name" value="Metallo-dependent phosphatases"/>
    <property type="match status" value="1"/>
</dbReference>
<reference evidence="3" key="1">
    <citation type="submission" date="2024-06" db="EMBL/GenBank/DDBJ databases">
        <title>Draft Genome Sequence of Deinococcus sonorensis Type Strain KR-87, a Biofilm Producing Representative of the Genus Deinococcus.</title>
        <authorList>
            <person name="Boren L.S."/>
            <person name="Grosso R.A."/>
            <person name="Hugenberg-Cox A.N."/>
            <person name="Hill J.T.E."/>
            <person name="Albert C.M."/>
            <person name="Tuohy J.M."/>
        </authorList>
    </citation>
    <scope>NUCLEOTIDE SEQUENCE</scope>
    <source>
        <strain evidence="3">KR-87</strain>
    </source>
</reference>
<dbReference type="PANTHER" id="PTHR42850">
    <property type="entry name" value="METALLOPHOSPHOESTERASE"/>
    <property type="match status" value="1"/>
</dbReference>
<sequence>MTVRLAVFGDIHGNLPAFEALLNDVRGQAPDQLLCTGDVISGGAWPAECVQLLASLNCPVVQGNADQDALQPTPFQPRGVPDEQQIHDLDVWGHTQLGEAELGLITAYRTTVELPGLLAFHGSPADCREVIGAATPQERLAELRATFGPQAIWVGGHTHQPLLRTLDGWRLLNPGSVGLAYELRGARYVNVAHAEYLLLDGANVQFRRVPYDVRAVQQGIRERGLPHAEWWAAEWVPA</sequence>
<dbReference type="Gene3D" id="3.60.21.10">
    <property type="match status" value="1"/>
</dbReference>
<dbReference type="PIRSF" id="PIRSF000883">
    <property type="entry name" value="Pesterase_MJ0912"/>
    <property type="match status" value="1"/>
</dbReference>
<dbReference type="AlphaFoldDB" id="A0AAU7U9K6"/>